<evidence type="ECO:0000313" key="2">
    <source>
        <dbReference type="Proteomes" id="UP000648663"/>
    </source>
</evidence>
<keyword evidence="2" id="KW-1185">Reference proteome</keyword>
<dbReference type="SUPFAM" id="SSF53254">
    <property type="entry name" value="Phosphoglycerate mutase-like"/>
    <property type="match status" value="1"/>
</dbReference>
<evidence type="ECO:0000313" key="1">
    <source>
        <dbReference type="EMBL" id="GGL73487.1"/>
    </source>
</evidence>
<dbReference type="EMBL" id="BMMI01000006">
    <property type="protein sequence ID" value="GGL73487.1"/>
    <property type="molecule type" value="Genomic_DNA"/>
</dbReference>
<name>A0ABQ2G3C6_9ACTN</name>
<reference evidence="2" key="1">
    <citation type="journal article" date="2019" name="Int. J. Syst. Evol. Microbiol.">
        <title>The Global Catalogue of Microorganisms (GCM) 10K type strain sequencing project: providing services to taxonomists for standard genome sequencing and annotation.</title>
        <authorList>
            <consortium name="The Broad Institute Genomics Platform"/>
            <consortium name="The Broad Institute Genome Sequencing Center for Infectious Disease"/>
            <person name="Wu L."/>
            <person name="Ma J."/>
        </authorList>
    </citation>
    <scope>NUCLEOTIDE SEQUENCE [LARGE SCALE GENOMIC DNA]</scope>
    <source>
        <strain evidence="2">CGMCC 4.5581</strain>
    </source>
</reference>
<comment type="caution">
    <text evidence="1">The sequence shown here is derived from an EMBL/GenBank/DDBJ whole genome shotgun (WGS) entry which is preliminary data.</text>
</comment>
<dbReference type="Proteomes" id="UP000648663">
    <property type="component" value="Unassembled WGS sequence"/>
</dbReference>
<dbReference type="InterPro" id="IPR013078">
    <property type="entry name" value="His_Pase_superF_clade-1"/>
</dbReference>
<dbReference type="SMART" id="SM00855">
    <property type="entry name" value="PGAM"/>
    <property type="match status" value="1"/>
</dbReference>
<sequence length="173" mass="17956">MLRRCQTRAVPTRRLVLVRHAEAGSAAVDADRPLTASGARRAVAIGAWLADRDLAPDRALVSPALRTVQTWEQAGGVSPVLHPLVADNTAEALLSVVREVPEDVGLLAIIGHNPSVSVLVALLDDGQGDDEARRGCQHGFPTGGVAVLDLHTPFSAVGPGTARLSAFAVPGSD</sequence>
<accession>A0ABQ2G3C6</accession>
<dbReference type="CDD" id="cd07067">
    <property type="entry name" value="HP_PGM_like"/>
    <property type="match status" value="1"/>
</dbReference>
<proteinExistence type="predicted"/>
<organism evidence="1 2">
    <name type="scientific">Modestobacter marinus</name>
    <dbReference type="NCBI Taxonomy" id="477641"/>
    <lineage>
        <taxon>Bacteria</taxon>
        <taxon>Bacillati</taxon>
        <taxon>Actinomycetota</taxon>
        <taxon>Actinomycetes</taxon>
        <taxon>Geodermatophilales</taxon>
        <taxon>Geodermatophilaceae</taxon>
        <taxon>Modestobacter</taxon>
    </lineage>
</organism>
<dbReference type="InterPro" id="IPR029033">
    <property type="entry name" value="His_PPase_superfam"/>
</dbReference>
<gene>
    <name evidence="1" type="ORF">GCM10011589_32040</name>
</gene>
<protein>
    <submittedName>
        <fullName evidence="1">Phosphoglycerate mutase</fullName>
    </submittedName>
</protein>
<dbReference type="Pfam" id="PF00300">
    <property type="entry name" value="His_Phos_1"/>
    <property type="match status" value="1"/>
</dbReference>
<dbReference type="Gene3D" id="3.40.50.1240">
    <property type="entry name" value="Phosphoglycerate mutase-like"/>
    <property type="match status" value="1"/>
</dbReference>